<dbReference type="InterPro" id="IPR014284">
    <property type="entry name" value="RNA_pol_sigma-70_dom"/>
</dbReference>
<name>A0ABT3FN06_9BACT</name>
<dbReference type="RefSeq" id="WP_264500799.1">
    <property type="nucleotide sequence ID" value="NZ_JAPDDS010000004.1"/>
</dbReference>
<dbReference type="NCBIfam" id="TIGR02937">
    <property type="entry name" value="sigma70-ECF"/>
    <property type="match status" value="1"/>
</dbReference>
<sequence>MHDDPPTPEEAHTAKVQGLFVQYQPAVRGYILAMIPDFSVADDVMQETFLTVTRKAASFEIGTSFAAWVKTIARYKSLEALRARRFESLSEEVLQALGAEPREFRADADERLALLRSCLSQLAPQARRSIDYRYQNDHLPPQIADLMGCTVQSVNVTLSRARAFLRECVMRKMSANPS</sequence>
<evidence type="ECO:0000259" key="6">
    <source>
        <dbReference type="Pfam" id="PF08281"/>
    </source>
</evidence>
<protein>
    <submittedName>
        <fullName evidence="7">Sigma-70 family RNA polymerase sigma factor</fullName>
    </submittedName>
</protein>
<dbReference type="InterPro" id="IPR013324">
    <property type="entry name" value="RNA_pol_sigma_r3/r4-like"/>
</dbReference>
<dbReference type="PANTHER" id="PTHR43133">
    <property type="entry name" value="RNA POLYMERASE ECF-TYPE SIGMA FACTO"/>
    <property type="match status" value="1"/>
</dbReference>
<dbReference type="SUPFAM" id="SSF88946">
    <property type="entry name" value="Sigma2 domain of RNA polymerase sigma factors"/>
    <property type="match status" value="1"/>
</dbReference>
<dbReference type="InterPro" id="IPR036388">
    <property type="entry name" value="WH-like_DNA-bd_sf"/>
</dbReference>
<reference evidence="7 8" key="1">
    <citation type="submission" date="2022-10" db="EMBL/GenBank/DDBJ databases">
        <title>Luteolibacter flavescens strain MCCC 1K03193, whole genome shotgun sequencing project.</title>
        <authorList>
            <person name="Zhao G."/>
            <person name="Shen L."/>
        </authorList>
    </citation>
    <scope>NUCLEOTIDE SEQUENCE [LARGE SCALE GENOMIC DNA]</scope>
    <source>
        <strain evidence="7 8">MCCC 1K03193</strain>
    </source>
</reference>
<evidence type="ECO:0000259" key="5">
    <source>
        <dbReference type="Pfam" id="PF04542"/>
    </source>
</evidence>
<evidence type="ECO:0000313" key="8">
    <source>
        <dbReference type="Proteomes" id="UP001207930"/>
    </source>
</evidence>
<keyword evidence="4" id="KW-0804">Transcription</keyword>
<dbReference type="InterPro" id="IPR039425">
    <property type="entry name" value="RNA_pol_sigma-70-like"/>
</dbReference>
<dbReference type="Gene3D" id="1.10.10.10">
    <property type="entry name" value="Winged helix-like DNA-binding domain superfamily/Winged helix DNA-binding domain"/>
    <property type="match status" value="1"/>
</dbReference>
<dbReference type="SUPFAM" id="SSF88659">
    <property type="entry name" value="Sigma3 and sigma4 domains of RNA polymerase sigma factors"/>
    <property type="match status" value="1"/>
</dbReference>
<keyword evidence="3" id="KW-0731">Sigma factor</keyword>
<organism evidence="7 8">
    <name type="scientific">Luteolibacter flavescens</name>
    <dbReference type="NCBI Taxonomy" id="1859460"/>
    <lineage>
        <taxon>Bacteria</taxon>
        <taxon>Pseudomonadati</taxon>
        <taxon>Verrucomicrobiota</taxon>
        <taxon>Verrucomicrobiia</taxon>
        <taxon>Verrucomicrobiales</taxon>
        <taxon>Verrucomicrobiaceae</taxon>
        <taxon>Luteolibacter</taxon>
    </lineage>
</organism>
<evidence type="ECO:0000313" key="7">
    <source>
        <dbReference type="EMBL" id="MCW1884842.1"/>
    </source>
</evidence>
<gene>
    <name evidence="7" type="ORF">OKA04_08890</name>
</gene>
<evidence type="ECO:0000256" key="3">
    <source>
        <dbReference type="ARBA" id="ARBA00023082"/>
    </source>
</evidence>
<keyword evidence="8" id="KW-1185">Reference proteome</keyword>
<evidence type="ECO:0000256" key="1">
    <source>
        <dbReference type="ARBA" id="ARBA00010641"/>
    </source>
</evidence>
<dbReference type="Proteomes" id="UP001207930">
    <property type="component" value="Unassembled WGS sequence"/>
</dbReference>
<keyword evidence="2" id="KW-0805">Transcription regulation</keyword>
<comment type="caution">
    <text evidence="7">The sequence shown here is derived from an EMBL/GenBank/DDBJ whole genome shotgun (WGS) entry which is preliminary data.</text>
</comment>
<dbReference type="InterPro" id="IPR013325">
    <property type="entry name" value="RNA_pol_sigma_r2"/>
</dbReference>
<accession>A0ABT3FN06</accession>
<dbReference type="Gene3D" id="1.10.1740.10">
    <property type="match status" value="1"/>
</dbReference>
<evidence type="ECO:0000256" key="2">
    <source>
        <dbReference type="ARBA" id="ARBA00023015"/>
    </source>
</evidence>
<dbReference type="Pfam" id="PF04542">
    <property type="entry name" value="Sigma70_r2"/>
    <property type="match status" value="1"/>
</dbReference>
<dbReference type="InterPro" id="IPR013249">
    <property type="entry name" value="RNA_pol_sigma70_r4_t2"/>
</dbReference>
<dbReference type="Pfam" id="PF08281">
    <property type="entry name" value="Sigma70_r4_2"/>
    <property type="match status" value="1"/>
</dbReference>
<evidence type="ECO:0000256" key="4">
    <source>
        <dbReference type="ARBA" id="ARBA00023163"/>
    </source>
</evidence>
<comment type="similarity">
    <text evidence="1">Belongs to the sigma-70 factor family. ECF subfamily.</text>
</comment>
<dbReference type="PANTHER" id="PTHR43133:SF51">
    <property type="entry name" value="RNA POLYMERASE SIGMA FACTOR"/>
    <property type="match status" value="1"/>
</dbReference>
<feature type="domain" description="RNA polymerase sigma-70 region 2" evidence="5">
    <location>
        <begin position="19"/>
        <end position="85"/>
    </location>
</feature>
<feature type="domain" description="RNA polymerase sigma factor 70 region 4 type 2" evidence="6">
    <location>
        <begin position="114"/>
        <end position="165"/>
    </location>
</feature>
<proteinExistence type="inferred from homology"/>
<dbReference type="EMBL" id="JAPDDS010000004">
    <property type="protein sequence ID" value="MCW1884842.1"/>
    <property type="molecule type" value="Genomic_DNA"/>
</dbReference>
<dbReference type="InterPro" id="IPR007627">
    <property type="entry name" value="RNA_pol_sigma70_r2"/>
</dbReference>